<comment type="catalytic activity">
    <reaction evidence="5">
        <text>L-methionyl-tRNA(fMet) + (6R)-10-formyltetrahydrofolate = N-formyl-L-methionyl-tRNA(fMet) + (6S)-5,6,7,8-tetrahydrofolate + H(+)</text>
        <dbReference type="Rhea" id="RHEA:24380"/>
        <dbReference type="Rhea" id="RHEA-COMP:9952"/>
        <dbReference type="Rhea" id="RHEA-COMP:9953"/>
        <dbReference type="ChEBI" id="CHEBI:15378"/>
        <dbReference type="ChEBI" id="CHEBI:57453"/>
        <dbReference type="ChEBI" id="CHEBI:78530"/>
        <dbReference type="ChEBI" id="CHEBI:78844"/>
        <dbReference type="ChEBI" id="CHEBI:195366"/>
        <dbReference type="EC" id="2.1.2.9"/>
    </reaction>
</comment>
<dbReference type="InterPro" id="IPR044135">
    <property type="entry name" value="Met-tRNA-FMT_C"/>
</dbReference>
<evidence type="ECO:0000256" key="1">
    <source>
        <dbReference type="ARBA" id="ARBA00010699"/>
    </source>
</evidence>
<name>A0A839ZEQ6_9HYPH</name>
<dbReference type="RefSeq" id="WP_183191250.1">
    <property type="nucleotide sequence ID" value="NZ_JACICD010000008.1"/>
</dbReference>
<dbReference type="Gene3D" id="3.40.50.12230">
    <property type="match status" value="1"/>
</dbReference>
<dbReference type="PANTHER" id="PTHR11138:SF5">
    <property type="entry name" value="METHIONYL-TRNA FORMYLTRANSFERASE, MITOCHONDRIAL"/>
    <property type="match status" value="1"/>
</dbReference>
<feature type="domain" description="Formyl transferase N-terminal" evidence="6">
    <location>
        <begin position="1"/>
        <end position="173"/>
    </location>
</feature>
<sequence length="309" mass="32389">MRIVFMGTPDFAVPTLVEIVGSGHEVVAVYSRAPAAGGRRGLDLVPSPVHRAAERLGIPVLTPSTLRGEEAVTTFAGHEADVAVVVAYGRLLPQAILDLPRLGCLNLHASLLPRWRGAAPIQRAIMAGDMETGIAVMKMEAGLDTGPVGLVERVAIGPDMTAGELHDRLMITGGDLIGRALAALERGALGFTPQPEAGVTYAAKIEKGETRIDWRQPARDVHNHIRGLAPFPGAWFELDGARVKVLRSTLAGEARREGAMSGEVLDDGLAIACGAGAVRLVEVQKAGGRAMAAAEFLRGAGSMKGRILA</sequence>
<dbReference type="InterPro" id="IPR036477">
    <property type="entry name" value="Formyl_transf_N_sf"/>
</dbReference>
<dbReference type="InterPro" id="IPR011034">
    <property type="entry name" value="Formyl_transferase-like_C_sf"/>
</dbReference>
<evidence type="ECO:0000256" key="3">
    <source>
        <dbReference type="ARBA" id="ARBA00022679"/>
    </source>
</evidence>
<keyword evidence="3 5" id="KW-0808">Transferase</keyword>
<evidence type="ECO:0000313" key="8">
    <source>
        <dbReference type="EMBL" id="MBB3773092.1"/>
    </source>
</evidence>
<dbReference type="CDD" id="cd08704">
    <property type="entry name" value="Met_tRNA_FMT_C"/>
    <property type="match status" value="1"/>
</dbReference>
<accession>A0A839ZEQ6</accession>
<dbReference type="GO" id="GO:0005829">
    <property type="term" value="C:cytosol"/>
    <property type="evidence" value="ECO:0007669"/>
    <property type="project" value="TreeGrafter"/>
</dbReference>
<reference evidence="8 9" key="1">
    <citation type="submission" date="2020-08" db="EMBL/GenBank/DDBJ databases">
        <title>Genomic Encyclopedia of Type Strains, Phase IV (KMG-IV): sequencing the most valuable type-strain genomes for metagenomic binning, comparative biology and taxonomic classification.</title>
        <authorList>
            <person name="Goeker M."/>
        </authorList>
    </citation>
    <scope>NUCLEOTIDE SEQUENCE [LARGE SCALE GENOMIC DNA]</scope>
    <source>
        <strain evidence="8 9">DSM 5895</strain>
    </source>
</reference>
<comment type="similarity">
    <text evidence="1 5">Belongs to the Fmt family.</text>
</comment>
<keyword evidence="9" id="KW-1185">Reference proteome</keyword>
<dbReference type="NCBIfam" id="TIGR00460">
    <property type="entry name" value="fmt"/>
    <property type="match status" value="1"/>
</dbReference>
<evidence type="ECO:0000256" key="5">
    <source>
        <dbReference type="HAMAP-Rule" id="MF_00182"/>
    </source>
</evidence>
<dbReference type="FunFam" id="3.40.50.12230:FF:000001">
    <property type="entry name" value="Methionyl-tRNA formyltransferase"/>
    <property type="match status" value="1"/>
</dbReference>
<comment type="function">
    <text evidence="5">Attaches a formyl group to the free amino group of methionyl-tRNA(fMet). The formyl group appears to play a dual role in the initiator identity of N-formylmethionyl-tRNA by promoting its recognition by IF2 and preventing the misappropriation of this tRNA by the elongation apparatus.</text>
</comment>
<dbReference type="InterPro" id="IPR041711">
    <property type="entry name" value="Met-tRNA-FMT_N"/>
</dbReference>
<dbReference type="SUPFAM" id="SSF50486">
    <property type="entry name" value="FMT C-terminal domain-like"/>
    <property type="match status" value="1"/>
</dbReference>
<dbReference type="Pfam" id="PF02911">
    <property type="entry name" value="Formyl_trans_C"/>
    <property type="match status" value="1"/>
</dbReference>
<feature type="binding site" evidence="5">
    <location>
        <begin position="110"/>
        <end position="113"/>
    </location>
    <ligand>
        <name>(6S)-5,6,7,8-tetrahydrofolate</name>
        <dbReference type="ChEBI" id="CHEBI:57453"/>
    </ligand>
</feature>
<keyword evidence="4 5" id="KW-0648">Protein biosynthesis</keyword>
<evidence type="ECO:0000259" key="7">
    <source>
        <dbReference type="Pfam" id="PF02911"/>
    </source>
</evidence>
<organism evidence="8 9">
    <name type="scientific">Ancylobacter tetraedralis</name>
    <dbReference type="NCBI Taxonomy" id="217068"/>
    <lineage>
        <taxon>Bacteria</taxon>
        <taxon>Pseudomonadati</taxon>
        <taxon>Pseudomonadota</taxon>
        <taxon>Alphaproteobacteria</taxon>
        <taxon>Hyphomicrobiales</taxon>
        <taxon>Xanthobacteraceae</taxon>
        <taxon>Ancylobacter</taxon>
    </lineage>
</organism>
<dbReference type="GO" id="GO:0004479">
    <property type="term" value="F:methionyl-tRNA formyltransferase activity"/>
    <property type="evidence" value="ECO:0007669"/>
    <property type="project" value="UniProtKB-UniRule"/>
</dbReference>
<dbReference type="PANTHER" id="PTHR11138">
    <property type="entry name" value="METHIONYL-TRNA FORMYLTRANSFERASE"/>
    <property type="match status" value="1"/>
</dbReference>
<protein>
    <recommendedName>
        <fullName evidence="2 5">Methionyl-tRNA formyltransferase</fullName>
        <ecNumber evidence="2 5">2.1.2.9</ecNumber>
    </recommendedName>
</protein>
<dbReference type="CDD" id="cd08646">
    <property type="entry name" value="FMT_core_Met-tRNA-FMT_N"/>
    <property type="match status" value="1"/>
</dbReference>
<evidence type="ECO:0000256" key="2">
    <source>
        <dbReference type="ARBA" id="ARBA00012261"/>
    </source>
</evidence>
<proteinExistence type="inferred from homology"/>
<dbReference type="HAMAP" id="MF_00182">
    <property type="entry name" value="Formyl_trans"/>
    <property type="match status" value="1"/>
</dbReference>
<evidence type="ECO:0000256" key="4">
    <source>
        <dbReference type="ARBA" id="ARBA00022917"/>
    </source>
</evidence>
<dbReference type="AlphaFoldDB" id="A0A839ZEQ6"/>
<dbReference type="InterPro" id="IPR002376">
    <property type="entry name" value="Formyl_transf_N"/>
</dbReference>
<evidence type="ECO:0000259" key="6">
    <source>
        <dbReference type="Pfam" id="PF00551"/>
    </source>
</evidence>
<comment type="caution">
    <text evidence="8">The sequence shown here is derived from an EMBL/GenBank/DDBJ whole genome shotgun (WGS) entry which is preliminary data.</text>
</comment>
<gene>
    <name evidence="5" type="primary">fmt</name>
    <name evidence="8" type="ORF">FHS55_003723</name>
</gene>
<dbReference type="EMBL" id="JACICD010000008">
    <property type="protein sequence ID" value="MBB3773092.1"/>
    <property type="molecule type" value="Genomic_DNA"/>
</dbReference>
<dbReference type="SUPFAM" id="SSF53328">
    <property type="entry name" value="Formyltransferase"/>
    <property type="match status" value="1"/>
</dbReference>
<dbReference type="InterPro" id="IPR005793">
    <property type="entry name" value="Formyl_trans_C"/>
</dbReference>
<dbReference type="Pfam" id="PF00551">
    <property type="entry name" value="Formyl_trans_N"/>
    <property type="match status" value="1"/>
</dbReference>
<dbReference type="Proteomes" id="UP000533469">
    <property type="component" value="Unassembled WGS sequence"/>
</dbReference>
<dbReference type="EC" id="2.1.2.9" evidence="2 5"/>
<feature type="domain" description="Formyl transferase C-terminal" evidence="7">
    <location>
        <begin position="204"/>
        <end position="300"/>
    </location>
</feature>
<dbReference type="InterPro" id="IPR005794">
    <property type="entry name" value="Fmt"/>
</dbReference>
<evidence type="ECO:0000313" key="9">
    <source>
        <dbReference type="Proteomes" id="UP000533469"/>
    </source>
</evidence>